<dbReference type="PROSITE" id="PS50977">
    <property type="entry name" value="HTH_TETR_2"/>
    <property type="match status" value="1"/>
</dbReference>
<accession>A0ABV7P8G2</accession>
<evidence type="ECO:0000256" key="1">
    <source>
        <dbReference type="ARBA" id="ARBA00023015"/>
    </source>
</evidence>
<dbReference type="InterPro" id="IPR001647">
    <property type="entry name" value="HTH_TetR"/>
</dbReference>
<evidence type="ECO:0000256" key="4">
    <source>
        <dbReference type="PROSITE-ProRule" id="PRU00335"/>
    </source>
</evidence>
<dbReference type="SUPFAM" id="SSF46689">
    <property type="entry name" value="Homeodomain-like"/>
    <property type="match status" value="1"/>
</dbReference>
<protein>
    <submittedName>
        <fullName evidence="6">TetR/AcrR family transcriptional regulator</fullName>
    </submittedName>
</protein>
<dbReference type="Gene3D" id="1.10.10.60">
    <property type="entry name" value="Homeodomain-like"/>
    <property type="match status" value="1"/>
</dbReference>
<reference evidence="7" key="1">
    <citation type="journal article" date="2019" name="Int. J. Syst. Evol. Microbiol.">
        <title>The Global Catalogue of Microorganisms (GCM) 10K type strain sequencing project: providing services to taxonomists for standard genome sequencing and annotation.</title>
        <authorList>
            <consortium name="The Broad Institute Genomics Platform"/>
            <consortium name="The Broad Institute Genome Sequencing Center for Infectious Disease"/>
            <person name="Wu L."/>
            <person name="Ma J."/>
        </authorList>
    </citation>
    <scope>NUCLEOTIDE SEQUENCE [LARGE SCALE GENOMIC DNA]</scope>
    <source>
        <strain evidence="7">CGMCC 4.7676</strain>
    </source>
</reference>
<dbReference type="PANTHER" id="PTHR30055:SF148">
    <property type="entry name" value="TETR-FAMILY TRANSCRIPTIONAL REGULATOR"/>
    <property type="match status" value="1"/>
</dbReference>
<dbReference type="InterPro" id="IPR011075">
    <property type="entry name" value="TetR_C"/>
</dbReference>
<dbReference type="InterPro" id="IPR009057">
    <property type="entry name" value="Homeodomain-like_sf"/>
</dbReference>
<dbReference type="Pfam" id="PF16859">
    <property type="entry name" value="TetR_C_11"/>
    <property type="match status" value="1"/>
</dbReference>
<organism evidence="6 7">
    <name type="scientific">Amycolatopsis speibonae</name>
    <dbReference type="NCBI Taxonomy" id="1450224"/>
    <lineage>
        <taxon>Bacteria</taxon>
        <taxon>Bacillati</taxon>
        <taxon>Actinomycetota</taxon>
        <taxon>Actinomycetes</taxon>
        <taxon>Pseudonocardiales</taxon>
        <taxon>Pseudonocardiaceae</taxon>
        <taxon>Amycolatopsis</taxon>
    </lineage>
</organism>
<keyword evidence="3" id="KW-0804">Transcription</keyword>
<dbReference type="Proteomes" id="UP001595645">
    <property type="component" value="Unassembled WGS sequence"/>
</dbReference>
<evidence type="ECO:0000256" key="2">
    <source>
        <dbReference type="ARBA" id="ARBA00023125"/>
    </source>
</evidence>
<evidence type="ECO:0000259" key="5">
    <source>
        <dbReference type="PROSITE" id="PS50977"/>
    </source>
</evidence>
<dbReference type="PRINTS" id="PR00455">
    <property type="entry name" value="HTHTETR"/>
</dbReference>
<keyword evidence="7" id="KW-1185">Reference proteome</keyword>
<keyword evidence="1" id="KW-0805">Transcription regulation</keyword>
<dbReference type="Pfam" id="PF00440">
    <property type="entry name" value="TetR_N"/>
    <property type="match status" value="1"/>
</dbReference>
<dbReference type="SUPFAM" id="SSF48498">
    <property type="entry name" value="Tetracyclin repressor-like, C-terminal domain"/>
    <property type="match status" value="1"/>
</dbReference>
<name>A0ABV7P8G2_9PSEU</name>
<dbReference type="RefSeq" id="WP_378244574.1">
    <property type="nucleotide sequence ID" value="NZ_JBHRWK010000073.1"/>
</dbReference>
<keyword evidence="2 4" id="KW-0238">DNA-binding</keyword>
<evidence type="ECO:0000313" key="6">
    <source>
        <dbReference type="EMBL" id="MFC3454767.1"/>
    </source>
</evidence>
<proteinExistence type="predicted"/>
<dbReference type="Gene3D" id="1.10.357.10">
    <property type="entry name" value="Tetracycline Repressor, domain 2"/>
    <property type="match status" value="1"/>
</dbReference>
<dbReference type="PANTHER" id="PTHR30055">
    <property type="entry name" value="HTH-TYPE TRANSCRIPTIONAL REGULATOR RUTR"/>
    <property type="match status" value="1"/>
</dbReference>
<gene>
    <name evidence="6" type="ORF">ACFOSH_35485</name>
</gene>
<comment type="caution">
    <text evidence="6">The sequence shown here is derived from an EMBL/GenBank/DDBJ whole genome shotgun (WGS) entry which is preliminary data.</text>
</comment>
<evidence type="ECO:0000313" key="7">
    <source>
        <dbReference type="Proteomes" id="UP001595645"/>
    </source>
</evidence>
<feature type="domain" description="HTH tetR-type" evidence="5">
    <location>
        <begin position="11"/>
        <end position="71"/>
    </location>
</feature>
<sequence>MKSTSVDVRVIASRAAIMKAVTELLTEVGLSGVTIDSVVTRSGVARATVYRHWSTRRALVVDGLNQLMKAPTPTTESSDQGAEGRLAGFVATLAAEFGEQRWAAAMPALLEAARRDPDLSEQMPAFLEARRAPLRSILEEAVRRGELRPEIDIDTAMDQLAGPLLFRRLISNLPLTQSFRDTIVQDFCRINRVKT</sequence>
<feature type="DNA-binding region" description="H-T-H motif" evidence="4">
    <location>
        <begin position="34"/>
        <end position="53"/>
    </location>
</feature>
<evidence type="ECO:0000256" key="3">
    <source>
        <dbReference type="ARBA" id="ARBA00023163"/>
    </source>
</evidence>
<dbReference type="EMBL" id="JBHRWK010000073">
    <property type="protein sequence ID" value="MFC3454767.1"/>
    <property type="molecule type" value="Genomic_DNA"/>
</dbReference>
<dbReference type="InterPro" id="IPR050109">
    <property type="entry name" value="HTH-type_TetR-like_transc_reg"/>
</dbReference>
<dbReference type="InterPro" id="IPR036271">
    <property type="entry name" value="Tet_transcr_reg_TetR-rel_C_sf"/>
</dbReference>